<evidence type="ECO:0000313" key="1">
    <source>
        <dbReference type="EMBL" id="KAK7328345.1"/>
    </source>
</evidence>
<reference evidence="1 2" key="1">
    <citation type="submission" date="2024-01" db="EMBL/GenBank/DDBJ databases">
        <title>The genomes of 5 underutilized Papilionoideae crops provide insights into root nodulation and disease resistanc.</title>
        <authorList>
            <person name="Jiang F."/>
        </authorList>
    </citation>
    <scope>NUCLEOTIDE SEQUENCE [LARGE SCALE GENOMIC DNA]</scope>
    <source>
        <strain evidence="1">LVBAO_FW01</strain>
        <tissue evidence="1">Leaves</tissue>
    </source>
</reference>
<dbReference type="Proteomes" id="UP001367508">
    <property type="component" value="Unassembled WGS sequence"/>
</dbReference>
<proteinExistence type="predicted"/>
<dbReference type="EMBL" id="JAYMYQ010000005">
    <property type="protein sequence ID" value="KAK7328345.1"/>
    <property type="molecule type" value="Genomic_DNA"/>
</dbReference>
<sequence length="67" mass="7953">MLEYSYVKVIHFPELLVGLYHVVSGYDIMFDLRFRINILEAFRRGDLLDKNTIINVWNNSCLFNITV</sequence>
<name>A0AAN9L2M5_CANGL</name>
<gene>
    <name evidence="1" type="ORF">VNO77_22449</name>
</gene>
<evidence type="ECO:0000313" key="2">
    <source>
        <dbReference type="Proteomes" id="UP001367508"/>
    </source>
</evidence>
<keyword evidence="2" id="KW-1185">Reference proteome</keyword>
<comment type="caution">
    <text evidence="1">The sequence shown here is derived from an EMBL/GenBank/DDBJ whole genome shotgun (WGS) entry which is preliminary data.</text>
</comment>
<accession>A0AAN9L2M5</accession>
<protein>
    <submittedName>
        <fullName evidence="1">Uncharacterized protein</fullName>
    </submittedName>
</protein>
<dbReference type="AlphaFoldDB" id="A0AAN9L2M5"/>
<organism evidence="1 2">
    <name type="scientific">Canavalia gladiata</name>
    <name type="common">Sword bean</name>
    <name type="synonym">Dolichos gladiatus</name>
    <dbReference type="NCBI Taxonomy" id="3824"/>
    <lineage>
        <taxon>Eukaryota</taxon>
        <taxon>Viridiplantae</taxon>
        <taxon>Streptophyta</taxon>
        <taxon>Embryophyta</taxon>
        <taxon>Tracheophyta</taxon>
        <taxon>Spermatophyta</taxon>
        <taxon>Magnoliopsida</taxon>
        <taxon>eudicotyledons</taxon>
        <taxon>Gunneridae</taxon>
        <taxon>Pentapetalae</taxon>
        <taxon>rosids</taxon>
        <taxon>fabids</taxon>
        <taxon>Fabales</taxon>
        <taxon>Fabaceae</taxon>
        <taxon>Papilionoideae</taxon>
        <taxon>50 kb inversion clade</taxon>
        <taxon>NPAAA clade</taxon>
        <taxon>indigoferoid/millettioid clade</taxon>
        <taxon>Phaseoleae</taxon>
        <taxon>Canavalia</taxon>
    </lineage>
</organism>